<dbReference type="PANTHER" id="PTHR22775:SF44">
    <property type="entry name" value="SORTING NEXIN-14"/>
    <property type="match status" value="1"/>
</dbReference>
<evidence type="ECO:0000313" key="5">
    <source>
        <dbReference type="EnsemblMetazoa" id="XP_019761875.1"/>
    </source>
</evidence>
<comment type="similarity">
    <text evidence="1">Belongs to the sorting nexin family.</text>
</comment>
<dbReference type="Pfam" id="PF00787">
    <property type="entry name" value="PX"/>
    <property type="match status" value="1"/>
</dbReference>
<proteinExistence type="inferred from homology"/>
<sequence length="895" mass="102956">MGMILANIAHICTLIYTDNYVRVSSIAVILFCGLLCFFSSFSGVLVFSCYIFGYLASLLLIKYQYYAISCLKKFLERYTHSPTIKLSKLKASCSVCDNLTCRRHYIAHSATPWKDIKISLELNNAIEHFFNKILTNFILVWYNQFTDSGEFVNELRYCFKYASATLINRFFRIDHIEIITNKLVPQVIKHIDDYLYMHQIGKLKNVKFHDVIVEYLGTNLHPATTNRKNELLYLQHLSNELIRYLLPHNYVNCKNYSVLLRELLSGWVLLPLMDVIADPNIINSLVILTVNYKPSRTPRPQDLSPEVEFLCTLVEVDSSKRSPFATSLNQIKNSTDLLYAFMQFLKKQEQVHLLQFCLDVDDFNAKLLTPDLTKKQLEELHVQALNLHKEYFQEDSFNFIGCSSGICAQFSALIDDIYRVAKLRTSKPLYQAYDFAFNQLEGLWLPQFFHSNEFYKCICGSKATSSFNKAAIKSKRFCEQSSYGTVSKFSSSIGKIKGVLKTATPVEGCVQHLKTDFTENDLLPANLTRDLSNWKVTISSYKVIPDTKIIYFCLNISYVDNSGLQSITNNWLVWRKDQDFFTLKSKLVEFHGESEICDSPLPSRKAGALVEPRIARYESFLIKLLQKPSLSGSDLLHTFLTRQDDFTLVFSTMAPNSQDMGNIYQSVAYKLRKEKGQYLDTFINTFVSSVTKPKQEKVDIAEEGVELDASIDEHSGQTHARTFNNDVFKNNFAIPCNLNPGISASNFNPALFSESLFYLFRQVFKINNVVLRIYVAICSVMQKLVDLFAKLVIETKIKTMLTQHNLAHLIRLLEDAIFAHRSHHTADEYDARKDKAFRNIEFCPNYLDRCLGGHMNEGLRTLLDVLQNPHYNKQLCYNLFDVLLIEMFPELNEAK</sequence>
<dbReference type="Gene3D" id="1.10.167.10">
    <property type="entry name" value="Regulator of G-protein Signalling 4, domain 2"/>
    <property type="match status" value="1"/>
</dbReference>
<dbReference type="KEGG" id="dpa:109538889"/>
<keyword evidence="2" id="KW-1133">Transmembrane helix</keyword>
<evidence type="ECO:0000256" key="2">
    <source>
        <dbReference type="SAM" id="Phobius"/>
    </source>
</evidence>
<reference evidence="6" key="1">
    <citation type="journal article" date="2013" name="Genome Biol.">
        <title>Draft genome of the mountain pine beetle, Dendroctonus ponderosae Hopkins, a major forest pest.</title>
        <authorList>
            <person name="Keeling C.I."/>
            <person name="Yuen M.M."/>
            <person name="Liao N.Y."/>
            <person name="Docking T.R."/>
            <person name="Chan S.K."/>
            <person name="Taylor G.A."/>
            <person name="Palmquist D.L."/>
            <person name="Jackman S.D."/>
            <person name="Nguyen A."/>
            <person name="Li M."/>
            <person name="Henderson H."/>
            <person name="Janes J.K."/>
            <person name="Zhao Y."/>
            <person name="Pandoh P."/>
            <person name="Moore R."/>
            <person name="Sperling F.A."/>
            <person name="Huber D.P."/>
            <person name="Birol I."/>
            <person name="Jones S.J."/>
            <person name="Bohlmann J."/>
        </authorList>
    </citation>
    <scope>NUCLEOTIDE SEQUENCE</scope>
</reference>
<feature type="transmembrane region" description="Helical" evidence="2">
    <location>
        <begin position="20"/>
        <end position="38"/>
    </location>
</feature>
<keyword evidence="2" id="KW-0472">Membrane</keyword>
<dbReference type="Pfam" id="PF02194">
    <property type="entry name" value="PXA"/>
    <property type="match status" value="1"/>
</dbReference>
<dbReference type="InterPro" id="IPR036305">
    <property type="entry name" value="RGS_sf"/>
</dbReference>
<evidence type="ECO:0000313" key="6">
    <source>
        <dbReference type="Proteomes" id="UP000019118"/>
    </source>
</evidence>
<dbReference type="InterPro" id="IPR001683">
    <property type="entry name" value="PX_dom"/>
</dbReference>
<name>A0AAR5PLG5_DENPD</name>
<protein>
    <recommendedName>
        <fullName evidence="7">PXA domain-containing protein</fullName>
    </recommendedName>
</protein>
<feature type="domain" description="RGS" evidence="3">
    <location>
        <begin position="327"/>
        <end position="458"/>
    </location>
</feature>
<dbReference type="SUPFAM" id="SSF64268">
    <property type="entry name" value="PX domain"/>
    <property type="match status" value="1"/>
</dbReference>
<feature type="domain" description="PXA" evidence="4">
    <location>
        <begin position="119"/>
        <end position="294"/>
    </location>
</feature>
<dbReference type="PROSITE" id="PS51207">
    <property type="entry name" value="PXA"/>
    <property type="match status" value="1"/>
</dbReference>
<dbReference type="GO" id="GO:0097352">
    <property type="term" value="P:autophagosome maturation"/>
    <property type="evidence" value="ECO:0007669"/>
    <property type="project" value="TreeGrafter"/>
</dbReference>
<dbReference type="InterPro" id="IPR044926">
    <property type="entry name" value="RGS_subdomain_2"/>
</dbReference>
<evidence type="ECO:0000256" key="1">
    <source>
        <dbReference type="ARBA" id="ARBA00010883"/>
    </source>
</evidence>
<dbReference type="Pfam" id="PF08628">
    <property type="entry name" value="Nexin_C"/>
    <property type="match status" value="1"/>
</dbReference>
<accession>A0AAR5PLG5</accession>
<dbReference type="GeneID" id="109538889"/>
<dbReference type="InterPro" id="IPR036871">
    <property type="entry name" value="PX_dom_sf"/>
</dbReference>
<dbReference type="AlphaFoldDB" id="A0AAR5PLG5"/>
<dbReference type="EnsemblMetazoa" id="XM_019906316.1">
    <property type="protein sequence ID" value="XP_019761875.1"/>
    <property type="gene ID" value="LOC109538889"/>
</dbReference>
<dbReference type="InterPro" id="IPR013937">
    <property type="entry name" value="Sorting_nexin_C"/>
</dbReference>
<dbReference type="InterPro" id="IPR003114">
    <property type="entry name" value="Phox_assoc"/>
</dbReference>
<reference evidence="5" key="2">
    <citation type="submission" date="2024-08" db="UniProtKB">
        <authorList>
            <consortium name="EnsemblMetazoa"/>
        </authorList>
    </citation>
    <scope>IDENTIFICATION</scope>
</reference>
<keyword evidence="6" id="KW-1185">Reference proteome</keyword>
<dbReference type="GO" id="GO:0005770">
    <property type="term" value="C:late endosome"/>
    <property type="evidence" value="ECO:0007669"/>
    <property type="project" value="TreeGrafter"/>
</dbReference>
<dbReference type="SMART" id="SM00313">
    <property type="entry name" value="PXA"/>
    <property type="match status" value="1"/>
</dbReference>
<dbReference type="SUPFAM" id="SSF48097">
    <property type="entry name" value="Regulator of G-protein signaling, RGS"/>
    <property type="match status" value="1"/>
</dbReference>
<dbReference type="Proteomes" id="UP000019118">
    <property type="component" value="Unassembled WGS sequence"/>
</dbReference>
<dbReference type="GO" id="GO:0035091">
    <property type="term" value="F:phosphatidylinositol binding"/>
    <property type="evidence" value="ECO:0007669"/>
    <property type="project" value="InterPro"/>
</dbReference>
<dbReference type="PANTHER" id="PTHR22775">
    <property type="entry name" value="SORTING NEXIN"/>
    <property type="match status" value="1"/>
</dbReference>
<feature type="transmembrane region" description="Helical" evidence="2">
    <location>
        <begin position="45"/>
        <end position="66"/>
    </location>
</feature>
<evidence type="ECO:0000259" key="3">
    <source>
        <dbReference type="PROSITE" id="PS50132"/>
    </source>
</evidence>
<evidence type="ECO:0008006" key="7">
    <source>
        <dbReference type="Google" id="ProtNLM"/>
    </source>
</evidence>
<keyword evidence="2" id="KW-0812">Transmembrane</keyword>
<evidence type="ECO:0000259" key="4">
    <source>
        <dbReference type="PROSITE" id="PS51207"/>
    </source>
</evidence>
<dbReference type="InterPro" id="IPR016137">
    <property type="entry name" value="RGS"/>
</dbReference>
<dbReference type="Gene3D" id="3.30.1520.10">
    <property type="entry name" value="Phox-like domain"/>
    <property type="match status" value="1"/>
</dbReference>
<organism evidence="5 6">
    <name type="scientific">Dendroctonus ponderosae</name>
    <name type="common">Mountain pine beetle</name>
    <dbReference type="NCBI Taxonomy" id="77166"/>
    <lineage>
        <taxon>Eukaryota</taxon>
        <taxon>Metazoa</taxon>
        <taxon>Ecdysozoa</taxon>
        <taxon>Arthropoda</taxon>
        <taxon>Hexapoda</taxon>
        <taxon>Insecta</taxon>
        <taxon>Pterygota</taxon>
        <taxon>Neoptera</taxon>
        <taxon>Endopterygota</taxon>
        <taxon>Coleoptera</taxon>
        <taxon>Polyphaga</taxon>
        <taxon>Cucujiformia</taxon>
        <taxon>Curculionidae</taxon>
        <taxon>Scolytinae</taxon>
        <taxon>Dendroctonus</taxon>
    </lineage>
</organism>
<dbReference type="PROSITE" id="PS50132">
    <property type="entry name" value="RGS"/>
    <property type="match status" value="1"/>
</dbReference>